<dbReference type="GO" id="GO:0071111">
    <property type="term" value="F:cyclic-guanylate-specific phosphodiesterase activity"/>
    <property type="evidence" value="ECO:0007669"/>
    <property type="project" value="UniProtKB-EC"/>
</dbReference>
<dbReference type="PROSITE" id="PS50883">
    <property type="entry name" value="EAL"/>
    <property type="match status" value="1"/>
</dbReference>
<evidence type="ECO:0000256" key="10">
    <source>
        <dbReference type="SAM" id="Phobius"/>
    </source>
</evidence>
<dbReference type="HOGENOM" id="CLU_000445_131_2_6"/>
<dbReference type="STRING" id="667129.HMPREF0758_3328"/>
<comment type="subcellular location">
    <subcellularLocation>
        <location evidence="1">Cell membrane</location>
        <topology evidence="1">Multi-pass membrane protein</topology>
    </subcellularLocation>
</comment>
<evidence type="ECO:0000313" key="13">
    <source>
        <dbReference type="Proteomes" id="UP000005723"/>
    </source>
</evidence>
<dbReference type="SMART" id="SM00052">
    <property type="entry name" value="EAL"/>
    <property type="match status" value="1"/>
</dbReference>
<keyword evidence="3" id="KW-1003">Cell membrane</keyword>
<dbReference type="InterPro" id="IPR001633">
    <property type="entry name" value="EAL_dom"/>
</dbReference>
<feature type="transmembrane region" description="Helical" evidence="10">
    <location>
        <begin position="237"/>
        <end position="261"/>
    </location>
</feature>
<keyword evidence="8 10" id="KW-0472">Membrane</keyword>
<dbReference type="Gene3D" id="3.20.20.450">
    <property type="entry name" value="EAL domain"/>
    <property type="match status" value="1"/>
</dbReference>
<gene>
    <name evidence="12" type="ORF">HMPREF0758_3328</name>
</gene>
<name>D4E578_SEROD</name>
<evidence type="ECO:0000313" key="12">
    <source>
        <dbReference type="EMBL" id="EFE94894.1"/>
    </source>
</evidence>
<dbReference type="Pfam" id="PF00563">
    <property type="entry name" value="EAL"/>
    <property type="match status" value="1"/>
</dbReference>
<keyword evidence="7 10" id="KW-1133">Transmembrane helix</keyword>
<evidence type="ECO:0000256" key="3">
    <source>
        <dbReference type="ARBA" id="ARBA00022475"/>
    </source>
</evidence>
<comment type="caution">
    <text evidence="12">The sequence shown here is derived from an EMBL/GenBank/DDBJ whole genome shotgun (WGS) entry which is preliminary data.</text>
</comment>
<evidence type="ECO:0000256" key="1">
    <source>
        <dbReference type="ARBA" id="ARBA00004651"/>
    </source>
</evidence>
<feature type="domain" description="EAL" evidence="11">
    <location>
        <begin position="267"/>
        <end position="516"/>
    </location>
</feature>
<dbReference type="InterPro" id="IPR024744">
    <property type="entry name" value="CSS-motif_dom"/>
</dbReference>
<dbReference type="InterPro" id="IPR050706">
    <property type="entry name" value="Cyclic-di-GMP_PDE-like"/>
</dbReference>
<keyword evidence="4" id="KW-0973">c-di-GMP</keyword>
<dbReference type="RefSeq" id="WP_004961836.1">
    <property type="nucleotide sequence ID" value="NZ_GG753567.1"/>
</dbReference>
<dbReference type="InterPro" id="IPR035919">
    <property type="entry name" value="EAL_sf"/>
</dbReference>
<evidence type="ECO:0000256" key="6">
    <source>
        <dbReference type="ARBA" id="ARBA00022801"/>
    </source>
</evidence>
<dbReference type="Pfam" id="PF12792">
    <property type="entry name" value="CSS-motif"/>
    <property type="match status" value="1"/>
</dbReference>
<dbReference type="PANTHER" id="PTHR33121">
    <property type="entry name" value="CYCLIC DI-GMP PHOSPHODIESTERASE PDEF"/>
    <property type="match status" value="1"/>
</dbReference>
<keyword evidence="5 10" id="KW-0812">Transmembrane</keyword>
<protein>
    <recommendedName>
        <fullName evidence="2">cyclic-guanylate-specific phosphodiesterase</fullName>
        <ecNumber evidence="2">3.1.4.52</ecNumber>
    </recommendedName>
</protein>
<dbReference type="GO" id="GO:0005886">
    <property type="term" value="C:plasma membrane"/>
    <property type="evidence" value="ECO:0007669"/>
    <property type="project" value="UniProtKB-SubCell"/>
</dbReference>
<keyword evidence="6" id="KW-0378">Hydrolase</keyword>
<evidence type="ECO:0000259" key="11">
    <source>
        <dbReference type="PROSITE" id="PS50883"/>
    </source>
</evidence>
<dbReference type="EC" id="3.1.4.52" evidence="2"/>
<evidence type="ECO:0000256" key="2">
    <source>
        <dbReference type="ARBA" id="ARBA00012282"/>
    </source>
</evidence>
<dbReference type="OrthoDB" id="675397at2"/>
<organism evidence="12 13">
    <name type="scientific">Serratia odorifera DSM 4582</name>
    <dbReference type="NCBI Taxonomy" id="667129"/>
    <lineage>
        <taxon>Bacteria</taxon>
        <taxon>Pseudomonadati</taxon>
        <taxon>Pseudomonadota</taxon>
        <taxon>Gammaproteobacteria</taxon>
        <taxon>Enterobacterales</taxon>
        <taxon>Yersiniaceae</taxon>
        <taxon>Serratia</taxon>
    </lineage>
</organism>
<dbReference type="PANTHER" id="PTHR33121:SF79">
    <property type="entry name" value="CYCLIC DI-GMP PHOSPHODIESTERASE PDED-RELATED"/>
    <property type="match status" value="1"/>
</dbReference>
<dbReference type="EMBL" id="ADBY01000050">
    <property type="protein sequence ID" value="EFE94894.1"/>
    <property type="molecule type" value="Genomic_DNA"/>
</dbReference>
<accession>D4E578</accession>
<reference evidence="12 13" key="1">
    <citation type="submission" date="2010-01" db="EMBL/GenBank/DDBJ databases">
        <authorList>
            <person name="Muzny D."/>
            <person name="Qin X."/>
            <person name="Deng J."/>
            <person name="Jiang H."/>
            <person name="Liu Y."/>
            <person name="Qu J."/>
            <person name="Song X.-Z."/>
            <person name="Zhang L."/>
            <person name="Thornton R."/>
            <person name="Coyle M."/>
            <person name="Francisco L."/>
            <person name="Jackson L."/>
            <person name="Javaid M."/>
            <person name="Korchina V."/>
            <person name="Kovar C."/>
            <person name="Mata R."/>
            <person name="Mathew T."/>
            <person name="Ngo R."/>
            <person name="Nguyen L."/>
            <person name="Nguyen N."/>
            <person name="Okwuonu G."/>
            <person name="Ongeri F."/>
            <person name="Pham C."/>
            <person name="Simmons D."/>
            <person name="Wilczek-Boney K."/>
            <person name="Hale W."/>
            <person name="Jakkamsetti A."/>
            <person name="Pham P."/>
            <person name="Ruth R."/>
            <person name="San Lucas F."/>
            <person name="Warren J."/>
            <person name="Zhang J."/>
            <person name="Zhao Z."/>
            <person name="Zhou C."/>
            <person name="Zhu D."/>
            <person name="Lee S."/>
            <person name="Bess C."/>
            <person name="Blankenburg K."/>
            <person name="Forbes L."/>
            <person name="Fu Q."/>
            <person name="Gubbala S."/>
            <person name="Hirani K."/>
            <person name="Jayaseelan J.C."/>
            <person name="Lara F."/>
            <person name="Munidasa M."/>
            <person name="Palculict T."/>
            <person name="Patil S."/>
            <person name="Pu L.-L."/>
            <person name="Saada N."/>
            <person name="Tang L."/>
            <person name="Weissenberger G."/>
            <person name="Zhu Y."/>
            <person name="Hemphill L."/>
            <person name="Shang Y."/>
            <person name="Youmans B."/>
            <person name="Ayvaz T."/>
            <person name="Ross M."/>
            <person name="Santibanez J."/>
            <person name="Aqrawi P."/>
            <person name="Gross S."/>
            <person name="Joshi V."/>
            <person name="Fowler G."/>
            <person name="Nazareth L."/>
            <person name="Reid J."/>
            <person name="Worley K."/>
            <person name="Petrosino J."/>
            <person name="Highlander S."/>
            <person name="Gibbs R."/>
        </authorList>
    </citation>
    <scope>NUCLEOTIDE SEQUENCE [LARGE SCALE GENOMIC DNA]</scope>
    <source>
        <strain evidence="12 13">DSM 4582</strain>
    </source>
</reference>
<sequence length="537" mass="60407">MLMSQLAVTKYRHYRWLLAGAVGLAVLMVSLCIRYYQQVKSIERDQQVFAARIVNKLDNLLNPATQQALRIMPLIGQTCEKSIPTLRYRMAQNQALRSLLLVQNGNIYCSSLFGQRNYQFSAIFPHIDAHAGPQLALRPSIAVSRGLPSLVLWLPQPDSQVSGVLYVYNIEMLASFLLEPQTPYAQRVVLNVNGNSLGYGDREILRSETLTQDLRYTATSGRYPYSISLYSPDSASLALAALPGHVPLALLISLLAAYVVYLMTANRMSLAYHISHAITHREFRVYCQPIINGETGRCVGIETLLRWKNKRQGWVSPDVFIPLAEQHGLIVTLTRFLMTTVVDNLRLFPPRPSFYISINVAAEHFNSQCIIDDIRRIWLPANPMPSLMLELTERSALSDIQDDQIKALKALGIMLAIDDFGTGHSSLSYLKTLSPDVLKIDRGFTAAIGTDAINATVTDTIITLAHRLKLKLVAEGVESAEQAAYLCSRQVNAMQGYYFAKPMPINVFPLWLARYETRQRVLHQREERQKRSNKPEA</sequence>
<evidence type="ECO:0000256" key="9">
    <source>
        <dbReference type="ARBA" id="ARBA00034290"/>
    </source>
</evidence>
<proteinExistence type="predicted"/>
<evidence type="ECO:0000256" key="4">
    <source>
        <dbReference type="ARBA" id="ARBA00022636"/>
    </source>
</evidence>
<dbReference type="Proteomes" id="UP000005723">
    <property type="component" value="Unassembled WGS sequence"/>
</dbReference>
<dbReference type="CDD" id="cd01948">
    <property type="entry name" value="EAL"/>
    <property type="match status" value="1"/>
</dbReference>
<evidence type="ECO:0000256" key="5">
    <source>
        <dbReference type="ARBA" id="ARBA00022692"/>
    </source>
</evidence>
<dbReference type="AlphaFoldDB" id="D4E578"/>
<dbReference type="SUPFAM" id="SSF141868">
    <property type="entry name" value="EAL domain-like"/>
    <property type="match status" value="1"/>
</dbReference>
<evidence type="ECO:0000256" key="7">
    <source>
        <dbReference type="ARBA" id="ARBA00022989"/>
    </source>
</evidence>
<evidence type="ECO:0000256" key="8">
    <source>
        <dbReference type="ARBA" id="ARBA00023136"/>
    </source>
</evidence>
<keyword evidence="13" id="KW-1185">Reference proteome</keyword>
<comment type="catalytic activity">
    <reaction evidence="9">
        <text>3',3'-c-di-GMP + H2O = 5'-phosphoguanylyl(3'-&gt;5')guanosine + H(+)</text>
        <dbReference type="Rhea" id="RHEA:24902"/>
        <dbReference type="ChEBI" id="CHEBI:15377"/>
        <dbReference type="ChEBI" id="CHEBI:15378"/>
        <dbReference type="ChEBI" id="CHEBI:58754"/>
        <dbReference type="ChEBI" id="CHEBI:58805"/>
        <dbReference type="EC" id="3.1.4.52"/>
    </reaction>
</comment>